<sequence>MAVPKKRISSSKKRIRKNIWKGKGSEAALKALSLAKSISTGNSKSFESKKHPNPKGDSHPRGFGLFKKIKPNKEGTLVSIYYFLDPYKEGTLVSIYYFLDPYKEGTLVSIYYFLDP</sequence>
<evidence type="ECO:0000256" key="2">
    <source>
        <dbReference type="ARBA" id="ARBA00008560"/>
    </source>
</evidence>
<dbReference type="InterPro" id="IPR044958">
    <property type="entry name" value="Ribosomal_bL32_plant/cyanobact"/>
</dbReference>
<comment type="subcellular location">
    <subcellularLocation>
        <location evidence="1 6">Plastid</location>
        <location evidence="1 6">Chloroplast</location>
    </subcellularLocation>
</comment>
<dbReference type="GO" id="GO:0003735">
    <property type="term" value="F:structural constituent of ribosome"/>
    <property type="evidence" value="ECO:0007669"/>
    <property type="project" value="InterPro"/>
</dbReference>
<evidence type="ECO:0000256" key="7">
    <source>
        <dbReference type="SAM" id="MobiDB-lite"/>
    </source>
</evidence>
<dbReference type="InterPro" id="IPR002677">
    <property type="entry name" value="Ribosomal_bL32"/>
</dbReference>
<dbReference type="HAMAP" id="MF_00340">
    <property type="entry name" value="Ribosomal_bL32"/>
    <property type="match status" value="1"/>
</dbReference>
<keyword evidence="8" id="KW-0150">Chloroplast</keyword>
<dbReference type="PANTHER" id="PTHR36083:SF1">
    <property type="entry name" value="LARGE RIBOSOMAL SUBUNIT PROTEIN BL32C"/>
    <property type="match status" value="1"/>
</dbReference>
<protein>
    <recommendedName>
        <fullName evidence="5 6">Large ribosomal subunit protein bL32c</fullName>
    </recommendedName>
</protein>
<dbReference type="EMBL" id="EU922360">
    <property type="protein sequence ID" value="ACH47388.1"/>
    <property type="molecule type" value="Genomic_DNA"/>
</dbReference>
<feature type="compositionally biased region" description="Basic and acidic residues" evidence="7">
    <location>
        <begin position="46"/>
        <end position="60"/>
    </location>
</feature>
<keyword evidence="4 6" id="KW-0687">Ribonucleoprotein</keyword>
<gene>
    <name evidence="6 8" type="primary">rpl32</name>
</gene>
<dbReference type="GO" id="GO:0015934">
    <property type="term" value="C:large ribosomal subunit"/>
    <property type="evidence" value="ECO:0007669"/>
    <property type="project" value="InterPro"/>
</dbReference>
<dbReference type="GO" id="GO:0006412">
    <property type="term" value="P:translation"/>
    <property type="evidence" value="ECO:0007669"/>
    <property type="project" value="UniProtKB-UniRule"/>
</dbReference>
<dbReference type="GO" id="GO:0009507">
    <property type="term" value="C:chloroplast"/>
    <property type="evidence" value="ECO:0007669"/>
    <property type="project" value="UniProtKB-SubCell"/>
</dbReference>
<name>B7T3L8_9ROSI</name>
<dbReference type="Pfam" id="PF01783">
    <property type="entry name" value="Ribosomal_L32p"/>
    <property type="match status" value="1"/>
</dbReference>
<reference evidence="8" key="1">
    <citation type="journal article" date="2008" name="Proc. Natl. Acad. Sci. U.S.A.">
        <title>Genome-wide analyses of Geraniaceae plastid DNA reveal unprecedented patterns of increased nucleotide substitutions.</title>
        <authorList>
            <person name="Guisinger M.M."/>
            <person name="Kuehl J.V."/>
            <person name="Boore J.L."/>
            <person name="Jansen R.K."/>
        </authorList>
    </citation>
    <scope>NUCLEOTIDE SEQUENCE</scope>
</reference>
<dbReference type="AlphaFoldDB" id="B7T3L8"/>
<geneLocation type="chloroplast" evidence="8"/>
<feature type="region of interest" description="Disordered" evidence="7">
    <location>
        <begin position="41"/>
        <end position="63"/>
    </location>
</feature>
<accession>B7T3L8</accession>
<evidence type="ECO:0000313" key="8">
    <source>
        <dbReference type="EMBL" id="ACH47388.1"/>
    </source>
</evidence>
<keyword evidence="8" id="KW-0934">Plastid</keyword>
<evidence type="ECO:0000256" key="6">
    <source>
        <dbReference type="HAMAP-Rule" id="MF_00340"/>
    </source>
</evidence>
<comment type="similarity">
    <text evidence="2 6">Belongs to the bacterial ribosomal protein bL32 family.</text>
</comment>
<organism evidence="8">
    <name type="scientific">Geranium palmatum</name>
    <dbReference type="NCBI Taxonomy" id="326026"/>
    <lineage>
        <taxon>Eukaryota</taxon>
        <taxon>Viridiplantae</taxon>
        <taxon>Streptophyta</taxon>
        <taxon>Embryophyta</taxon>
        <taxon>Tracheophyta</taxon>
        <taxon>Spermatophyta</taxon>
        <taxon>Magnoliopsida</taxon>
        <taxon>eudicotyledons</taxon>
        <taxon>Gunneridae</taxon>
        <taxon>Pentapetalae</taxon>
        <taxon>rosids</taxon>
        <taxon>malvids</taxon>
        <taxon>Geraniales</taxon>
        <taxon>Geraniaceae</taxon>
        <taxon>Geranium</taxon>
    </lineage>
</organism>
<evidence type="ECO:0000256" key="4">
    <source>
        <dbReference type="ARBA" id="ARBA00023274"/>
    </source>
</evidence>
<evidence type="ECO:0000256" key="1">
    <source>
        <dbReference type="ARBA" id="ARBA00004229"/>
    </source>
</evidence>
<evidence type="ECO:0000256" key="5">
    <source>
        <dbReference type="ARBA" id="ARBA00035280"/>
    </source>
</evidence>
<proteinExistence type="inferred from homology"/>
<keyword evidence="3 6" id="KW-0689">Ribosomal protein</keyword>
<evidence type="ECO:0000256" key="3">
    <source>
        <dbReference type="ARBA" id="ARBA00022980"/>
    </source>
</evidence>
<dbReference type="PANTHER" id="PTHR36083">
    <property type="entry name" value="50S RIBOSOMAL PROTEIN L32, CHLOROPLASTIC"/>
    <property type="match status" value="1"/>
</dbReference>